<dbReference type="Proteomes" id="UP000789920">
    <property type="component" value="Unassembled WGS sequence"/>
</dbReference>
<gene>
    <name evidence="1" type="ORF">RPERSI_LOCUS28773</name>
</gene>
<keyword evidence="2" id="KW-1185">Reference proteome</keyword>
<name>A0ACA9SAB9_9GLOM</name>
<protein>
    <submittedName>
        <fullName evidence="1">18070_t:CDS:1</fullName>
    </submittedName>
</protein>
<comment type="caution">
    <text evidence="1">The sequence shown here is derived from an EMBL/GenBank/DDBJ whole genome shotgun (WGS) entry which is preliminary data.</text>
</comment>
<accession>A0ACA9SAB9</accession>
<feature type="non-terminal residue" evidence="1">
    <location>
        <position position="1"/>
    </location>
</feature>
<sequence>THTYLSHEPNIPSNYYTTSIHDPCDIPPRLQSNTSISSATSFASPTTTNSSL</sequence>
<feature type="non-terminal residue" evidence="1">
    <location>
        <position position="52"/>
    </location>
</feature>
<proteinExistence type="predicted"/>
<dbReference type="EMBL" id="CAJVQC010106041">
    <property type="protein sequence ID" value="CAG8833280.1"/>
    <property type="molecule type" value="Genomic_DNA"/>
</dbReference>
<evidence type="ECO:0000313" key="1">
    <source>
        <dbReference type="EMBL" id="CAG8833280.1"/>
    </source>
</evidence>
<reference evidence="1" key="1">
    <citation type="submission" date="2021-06" db="EMBL/GenBank/DDBJ databases">
        <authorList>
            <person name="Kallberg Y."/>
            <person name="Tangrot J."/>
            <person name="Rosling A."/>
        </authorList>
    </citation>
    <scope>NUCLEOTIDE SEQUENCE</scope>
    <source>
        <strain evidence="1">MA461A</strain>
    </source>
</reference>
<organism evidence="1 2">
    <name type="scientific">Racocetra persica</name>
    <dbReference type="NCBI Taxonomy" id="160502"/>
    <lineage>
        <taxon>Eukaryota</taxon>
        <taxon>Fungi</taxon>
        <taxon>Fungi incertae sedis</taxon>
        <taxon>Mucoromycota</taxon>
        <taxon>Glomeromycotina</taxon>
        <taxon>Glomeromycetes</taxon>
        <taxon>Diversisporales</taxon>
        <taxon>Gigasporaceae</taxon>
        <taxon>Racocetra</taxon>
    </lineage>
</organism>
<evidence type="ECO:0000313" key="2">
    <source>
        <dbReference type="Proteomes" id="UP000789920"/>
    </source>
</evidence>